<accession>A0A173MKJ3</accession>
<proteinExistence type="predicted"/>
<keyword evidence="2" id="KW-0689">Ribosomal protein</keyword>
<dbReference type="RefSeq" id="WP_076379154.1">
    <property type="nucleotide sequence ID" value="NZ_AP017422.1"/>
</dbReference>
<dbReference type="OrthoDB" id="780958at2"/>
<dbReference type="InterPro" id="IPR045554">
    <property type="entry name" value="bpX0"/>
</dbReference>
<dbReference type="Proteomes" id="UP000186917">
    <property type="component" value="Unassembled WGS sequence"/>
</dbReference>
<gene>
    <name evidence="2" type="ORF">SAMN05421788_103332</name>
</gene>
<name>A0A173MKJ3_9BACT</name>
<dbReference type="InterPro" id="IPR014719">
    <property type="entry name" value="Ribosomal_bL12_C/ClpS-like"/>
</dbReference>
<keyword evidence="2" id="KW-0687">Ribonucleoprotein</keyword>
<keyword evidence="3" id="KW-1185">Reference proteome</keyword>
<organism evidence="2 3">
    <name type="scientific">Filimonas lacunae</name>
    <dbReference type="NCBI Taxonomy" id="477680"/>
    <lineage>
        <taxon>Bacteria</taxon>
        <taxon>Pseudomonadati</taxon>
        <taxon>Bacteroidota</taxon>
        <taxon>Chitinophagia</taxon>
        <taxon>Chitinophagales</taxon>
        <taxon>Chitinophagaceae</taxon>
        <taxon>Filimonas</taxon>
    </lineage>
</organism>
<dbReference type="Pfam" id="PF19915">
    <property type="entry name" value="bpX0"/>
    <property type="match status" value="1"/>
</dbReference>
<evidence type="ECO:0000313" key="3">
    <source>
        <dbReference type="Proteomes" id="UP000186917"/>
    </source>
</evidence>
<dbReference type="KEGG" id="fln:FLA_4022"/>
<reference evidence="3" key="1">
    <citation type="submission" date="2017-01" db="EMBL/GenBank/DDBJ databases">
        <authorList>
            <person name="Varghese N."/>
            <person name="Submissions S."/>
        </authorList>
    </citation>
    <scope>NUCLEOTIDE SEQUENCE [LARGE SCALE GENOMIC DNA]</scope>
    <source>
        <strain evidence="3">DSM 21054</strain>
    </source>
</reference>
<evidence type="ECO:0000259" key="1">
    <source>
        <dbReference type="Pfam" id="PF19915"/>
    </source>
</evidence>
<dbReference type="Gene3D" id="3.30.1390.10">
    <property type="match status" value="1"/>
</dbReference>
<sequence>MERLIGAKFSTYFGECHSYWWTWQDDASVISLREGNTIVFQEELCNILEDMQVQGWPPLGALLLILMACGNNTSASLHQLHDHLLLDFLKNEPKGDAEGADVNGLFVKGWALIRNIAEIPKEYTQGPNKRLLVLHLLRKNRHPVAMPRTAQWLQLFRSDYKDSREREGLVRVLTFGQGEAIRKFLGDFAFLAKLAAQYPTVDSILEGLVPGQEILPVPEWEEELATNSMLPEAWIETLLAKDATFAVGALIRHVWAGLRIPLHMYQPGAQPLGGITDITNKGSLEGLLVSEFANEEVLLLSRLANNEALYYQREVPPVADDTERVILLDVSLKNWGVPRQLAYALGIAIGRHPKTDMNCHLYAIGKQCREVLYQTTEEIENSLRQMDTGVHAASGLQQFFAGRQPTDRMEIIFISTEAAARHEEVQQVIRLHYSVFKYWITVNGSGRVSVWKNKRQGQQLVQQMQLPLEKLWSKKLVSRVPKQEKVLVPKTDMPIGDTLDRCPLLYPARKYVLHLLASDEKAYIVSKHRQLFQVYKSDIGYPMKLLPLKLPSHVITYVAGKGKDGVEYLFCFKKQVSEVEVINLQTGGSQKMYYRSNIPDGFLCYEGAFYHVTANSIAVFTLEDGLQFAMHQGYSEVYQAIYEKRKQEINDLWQQWWMRCSNVLIHISRLYVSSSGKLVFNSHRLVLKENGSIQLERTRKDDGVWIAAQYNQRQHCFEFADGSQVSVDKEGMIKIKRALPAGQSKYELVLSSRGEQRLYTIKTVKEGMSWYMGLNNLVELVENCPVVVCHTNRKQQAELFLQKLLDVGASGYINKVTTEPIVYFSPELETSLMLATPYCYTGSKRYKPFEGPGSWLEKMNGKEFYDTFIQPLITQIQDYAASS</sequence>
<protein>
    <submittedName>
        <fullName evidence="2">Ribosomal protein L7/L12 C-terminal domain-containing protein</fullName>
    </submittedName>
</protein>
<dbReference type="SUPFAM" id="SSF54736">
    <property type="entry name" value="ClpS-like"/>
    <property type="match status" value="1"/>
</dbReference>
<dbReference type="STRING" id="477680.SAMN05421788_103332"/>
<feature type="domain" description="MoxR-vWA-beta-propeller ternary system" evidence="1">
    <location>
        <begin position="35"/>
        <end position="206"/>
    </location>
</feature>
<evidence type="ECO:0000313" key="2">
    <source>
        <dbReference type="EMBL" id="SIT07549.1"/>
    </source>
</evidence>
<dbReference type="EMBL" id="FTOR01000003">
    <property type="protein sequence ID" value="SIT07549.1"/>
    <property type="molecule type" value="Genomic_DNA"/>
</dbReference>
<dbReference type="GO" id="GO:0005840">
    <property type="term" value="C:ribosome"/>
    <property type="evidence" value="ECO:0007669"/>
    <property type="project" value="UniProtKB-KW"/>
</dbReference>
<dbReference type="AlphaFoldDB" id="A0A173MKJ3"/>